<dbReference type="AlphaFoldDB" id="A0A2K1IXP3"/>
<reference evidence="2 4" key="1">
    <citation type="journal article" date="2008" name="Science">
        <title>The Physcomitrella genome reveals evolutionary insights into the conquest of land by plants.</title>
        <authorList>
            <person name="Rensing S."/>
            <person name="Lang D."/>
            <person name="Zimmer A."/>
            <person name="Terry A."/>
            <person name="Salamov A."/>
            <person name="Shapiro H."/>
            <person name="Nishiyama T."/>
            <person name="Perroud P.-F."/>
            <person name="Lindquist E."/>
            <person name="Kamisugi Y."/>
            <person name="Tanahashi T."/>
            <person name="Sakakibara K."/>
            <person name="Fujita T."/>
            <person name="Oishi K."/>
            <person name="Shin-I T."/>
            <person name="Kuroki Y."/>
            <person name="Toyoda A."/>
            <person name="Suzuki Y."/>
            <person name="Hashimoto A."/>
            <person name="Yamaguchi K."/>
            <person name="Sugano A."/>
            <person name="Kohara Y."/>
            <person name="Fujiyama A."/>
            <person name="Anterola A."/>
            <person name="Aoki S."/>
            <person name="Ashton N."/>
            <person name="Barbazuk W.B."/>
            <person name="Barker E."/>
            <person name="Bennetzen J."/>
            <person name="Bezanilla M."/>
            <person name="Blankenship R."/>
            <person name="Cho S.H."/>
            <person name="Dutcher S."/>
            <person name="Estelle M."/>
            <person name="Fawcett J.A."/>
            <person name="Gundlach H."/>
            <person name="Hanada K."/>
            <person name="Heyl A."/>
            <person name="Hicks K.A."/>
            <person name="Hugh J."/>
            <person name="Lohr M."/>
            <person name="Mayer K."/>
            <person name="Melkozernov A."/>
            <person name="Murata T."/>
            <person name="Nelson D."/>
            <person name="Pils B."/>
            <person name="Prigge M."/>
            <person name="Reiss B."/>
            <person name="Renner T."/>
            <person name="Rombauts S."/>
            <person name="Rushton P."/>
            <person name="Sanderfoot A."/>
            <person name="Schween G."/>
            <person name="Shiu S.-H."/>
            <person name="Stueber K."/>
            <person name="Theodoulou F.L."/>
            <person name="Tu H."/>
            <person name="Van de Peer Y."/>
            <person name="Verrier P.J."/>
            <person name="Waters E."/>
            <person name="Wood A."/>
            <person name="Yang L."/>
            <person name="Cove D."/>
            <person name="Cuming A."/>
            <person name="Hasebe M."/>
            <person name="Lucas S."/>
            <person name="Mishler D.B."/>
            <person name="Reski R."/>
            <person name="Grigoriev I."/>
            <person name="Quatrano R.S."/>
            <person name="Boore J.L."/>
        </authorList>
    </citation>
    <scope>NUCLEOTIDE SEQUENCE [LARGE SCALE GENOMIC DNA]</scope>
    <source>
        <strain evidence="3 4">cv. Gransden 2004</strain>
    </source>
</reference>
<dbReference type="EnsemblPlants" id="Pp3c19_7841V3.1">
    <property type="protein sequence ID" value="PAC:32940119.CDS.1"/>
    <property type="gene ID" value="Pp3c19_7841"/>
</dbReference>
<evidence type="ECO:0000313" key="4">
    <source>
        <dbReference type="Proteomes" id="UP000006727"/>
    </source>
</evidence>
<evidence type="ECO:0000313" key="2">
    <source>
        <dbReference type="EMBL" id="PNR34036.1"/>
    </source>
</evidence>
<protein>
    <submittedName>
        <fullName evidence="2 3">Uncharacterized protein</fullName>
    </submittedName>
</protein>
<evidence type="ECO:0000313" key="3">
    <source>
        <dbReference type="EnsemblPlants" id="PAC:32940119.CDS.1"/>
    </source>
</evidence>
<dbReference type="EMBL" id="ABEU02000019">
    <property type="protein sequence ID" value="PNR34036.1"/>
    <property type="molecule type" value="Genomic_DNA"/>
</dbReference>
<accession>A0A2K1IXP3</accession>
<keyword evidence="4" id="KW-1185">Reference proteome</keyword>
<evidence type="ECO:0000256" key="1">
    <source>
        <dbReference type="SAM" id="MobiDB-lite"/>
    </source>
</evidence>
<dbReference type="InParanoid" id="A0A2K1IXP3"/>
<proteinExistence type="predicted"/>
<reference evidence="2 4" key="2">
    <citation type="journal article" date="2018" name="Plant J.">
        <title>The Physcomitrella patens chromosome-scale assembly reveals moss genome structure and evolution.</title>
        <authorList>
            <person name="Lang D."/>
            <person name="Ullrich K.K."/>
            <person name="Murat F."/>
            <person name="Fuchs J."/>
            <person name="Jenkins J."/>
            <person name="Haas F.B."/>
            <person name="Piednoel M."/>
            <person name="Gundlach H."/>
            <person name="Van Bel M."/>
            <person name="Meyberg R."/>
            <person name="Vives C."/>
            <person name="Morata J."/>
            <person name="Symeonidi A."/>
            <person name="Hiss M."/>
            <person name="Muchero W."/>
            <person name="Kamisugi Y."/>
            <person name="Saleh O."/>
            <person name="Blanc G."/>
            <person name="Decker E.L."/>
            <person name="van Gessel N."/>
            <person name="Grimwood J."/>
            <person name="Hayes R.D."/>
            <person name="Graham S.W."/>
            <person name="Gunter L.E."/>
            <person name="McDaniel S.F."/>
            <person name="Hoernstein S.N.W."/>
            <person name="Larsson A."/>
            <person name="Li F.W."/>
            <person name="Perroud P.F."/>
            <person name="Phillips J."/>
            <person name="Ranjan P."/>
            <person name="Rokshar D.S."/>
            <person name="Rothfels C.J."/>
            <person name="Schneider L."/>
            <person name="Shu S."/>
            <person name="Stevenson D.W."/>
            <person name="Thummler F."/>
            <person name="Tillich M."/>
            <person name="Villarreal Aguilar J.C."/>
            <person name="Widiez T."/>
            <person name="Wong G.K."/>
            <person name="Wymore A."/>
            <person name="Zhang Y."/>
            <person name="Zimmer A.D."/>
            <person name="Quatrano R.S."/>
            <person name="Mayer K.F.X."/>
            <person name="Goodstein D."/>
            <person name="Casacuberta J.M."/>
            <person name="Vandepoele K."/>
            <person name="Reski R."/>
            <person name="Cuming A.C."/>
            <person name="Tuskan G.A."/>
            <person name="Maumus F."/>
            <person name="Salse J."/>
            <person name="Schmutz J."/>
            <person name="Rensing S.A."/>
        </authorList>
    </citation>
    <scope>NUCLEOTIDE SEQUENCE [LARGE SCALE GENOMIC DNA]</scope>
    <source>
        <strain evidence="3 4">cv. Gransden 2004</strain>
    </source>
</reference>
<sequence>MLLMTPLVFPNFQFTSANPIFATPVLPFYTNPTSKTQSLPCPTKSMKQDQSHPHAHSQRRCHSRLQIWKACKNSLGAAGNCGPLP</sequence>
<organism evidence="2">
    <name type="scientific">Physcomitrium patens</name>
    <name type="common">Spreading-leaved earth moss</name>
    <name type="synonym">Physcomitrella patens</name>
    <dbReference type="NCBI Taxonomy" id="3218"/>
    <lineage>
        <taxon>Eukaryota</taxon>
        <taxon>Viridiplantae</taxon>
        <taxon>Streptophyta</taxon>
        <taxon>Embryophyta</taxon>
        <taxon>Bryophyta</taxon>
        <taxon>Bryophytina</taxon>
        <taxon>Bryopsida</taxon>
        <taxon>Funariidae</taxon>
        <taxon>Funariales</taxon>
        <taxon>Funariaceae</taxon>
        <taxon>Physcomitrium</taxon>
    </lineage>
</organism>
<feature type="region of interest" description="Disordered" evidence="1">
    <location>
        <begin position="37"/>
        <end position="58"/>
    </location>
</feature>
<name>A0A2K1IXP3_PHYPA</name>
<dbReference type="Proteomes" id="UP000006727">
    <property type="component" value="Chromosome 19"/>
</dbReference>
<reference evidence="3" key="3">
    <citation type="submission" date="2020-12" db="UniProtKB">
        <authorList>
            <consortium name="EnsemblPlants"/>
        </authorList>
    </citation>
    <scope>IDENTIFICATION</scope>
</reference>
<dbReference type="Gramene" id="Pp3c19_7841V3.1">
    <property type="protein sequence ID" value="PAC:32940119.CDS.1"/>
    <property type="gene ID" value="Pp3c19_7841"/>
</dbReference>
<gene>
    <name evidence="2" type="ORF">PHYPA_023852</name>
</gene>